<evidence type="ECO:0000313" key="1">
    <source>
        <dbReference type="EMBL" id="EGO26460.1"/>
    </source>
</evidence>
<accession>F8NSK5</accession>
<protein>
    <submittedName>
        <fullName evidence="1">Uncharacterized protein</fullName>
    </submittedName>
</protein>
<gene>
    <name evidence="1" type="ORF">SERLADRAFT_436271</name>
</gene>
<dbReference type="GeneID" id="18814662"/>
<dbReference type="RefSeq" id="XP_007316633.1">
    <property type="nucleotide sequence ID" value="XM_007316571.1"/>
</dbReference>
<dbReference type="Proteomes" id="UP000008064">
    <property type="component" value="Unassembled WGS sequence"/>
</dbReference>
<sequence length="130" mass="14951">MDTVSARLGSFKASSSAHLSTNHRRHFLEHIREPQMAIKMEDRVWKLPDLCILQLRRKQAGSWITIPSSLVRKCCQVKANGCGNWRQASNTIATDERKVLEDEVMGSKKSKRQIYTSEYSTEITWIAEQD</sequence>
<organism>
    <name type="scientific">Serpula lacrymans var. lacrymans (strain S7.9)</name>
    <name type="common">Dry rot fungus</name>
    <dbReference type="NCBI Taxonomy" id="578457"/>
    <lineage>
        <taxon>Eukaryota</taxon>
        <taxon>Fungi</taxon>
        <taxon>Dikarya</taxon>
        <taxon>Basidiomycota</taxon>
        <taxon>Agaricomycotina</taxon>
        <taxon>Agaricomycetes</taxon>
        <taxon>Agaricomycetidae</taxon>
        <taxon>Boletales</taxon>
        <taxon>Coniophorineae</taxon>
        <taxon>Serpulaceae</taxon>
        <taxon>Serpula</taxon>
    </lineage>
</organism>
<dbReference type="AlphaFoldDB" id="F8NSK5"/>
<dbReference type="EMBL" id="GL945432">
    <property type="protein sequence ID" value="EGO26460.1"/>
    <property type="molecule type" value="Genomic_DNA"/>
</dbReference>
<reference evidence="1" key="1">
    <citation type="submission" date="2011-04" db="EMBL/GenBank/DDBJ databases">
        <title>Evolution of plant cell wall degrading machinery underlies the functional diversity of forest fungi.</title>
        <authorList>
            <consortium name="US DOE Joint Genome Institute (JGI-PGF)"/>
            <person name="Eastwood D.C."/>
            <person name="Floudas D."/>
            <person name="Binder M."/>
            <person name="Majcherczyk A."/>
            <person name="Schneider P."/>
            <person name="Aerts A."/>
            <person name="Asiegbu F.O."/>
            <person name="Baker S.E."/>
            <person name="Barry K."/>
            <person name="Bendiksby M."/>
            <person name="Blumentritt M."/>
            <person name="Coutinho P.M."/>
            <person name="Cullen D."/>
            <person name="Cullen D."/>
            <person name="Gathman A."/>
            <person name="Goodell B."/>
            <person name="Henrissat B."/>
            <person name="Ihrmark K."/>
            <person name="Kauserud H."/>
            <person name="Kohler A."/>
            <person name="LaButti K."/>
            <person name="Lapidus A."/>
            <person name="Lavin J.L."/>
            <person name="Lee Y.-H."/>
            <person name="Lindquist E."/>
            <person name="Lilly W."/>
            <person name="Lucas S."/>
            <person name="Morin E."/>
            <person name="Murat C."/>
            <person name="Oguiza J.A."/>
            <person name="Park J."/>
            <person name="Pisabarro A.G."/>
            <person name="Riley R."/>
            <person name="Rosling A."/>
            <person name="Salamov A."/>
            <person name="Schmidt O."/>
            <person name="Schmutz J."/>
            <person name="Skrede I."/>
            <person name="Stenlid J."/>
            <person name="Wiebenga A."/>
            <person name="Xie X."/>
            <person name="Kues U."/>
            <person name="Hibbett D.S."/>
            <person name="Hoffmeister D."/>
            <person name="Hogberg N."/>
            <person name="Martin F."/>
            <person name="Grigoriev I.V."/>
            <person name="Watkinson S.C."/>
        </authorList>
    </citation>
    <scope>NUCLEOTIDE SEQUENCE</scope>
    <source>
        <strain evidence="1">S7.9</strain>
    </source>
</reference>
<dbReference type="HOGENOM" id="CLU_1939426_0_0_1"/>
<name>F8NSK5_SERL9</name>
<dbReference type="KEGG" id="sla:SERLADRAFT_436271"/>
<proteinExistence type="predicted"/>